<feature type="region of interest" description="Disordered" evidence="1">
    <location>
        <begin position="52"/>
        <end position="86"/>
    </location>
</feature>
<keyword evidence="3" id="KW-1185">Reference proteome</keyword>
<evidence type="ECO:0000256" key="1">
    <source>
        <dbReference type="SAM" id="MobiDB-lite"/>
    </source>
</evidence>
<name>A0A8D2NLX9_ZOSLA</name>
<feature type="compositionally biased region" description="Polar residues" evidence="1">
    <location>
        <begin position="11"/>
        <end position="20"/>
    </location>
</feature>
<dbReference type="AlphaFoldDB" id="A0A8D2NLX9"/>
<dbReference type="Ensembl" id="ENSZLMT00000000970.1">
    <property type="protein sequence ID" value="ENSZLMP00000000926.1"/>
    <property type="gene ID" value="ENSZLMG00000000769.1"/>
</dbReference>
<accession>A0A8D2NLX9</accession>
<organism evidence="2 3">
    <name type="scientific">Zosterops lateralis melanops</name>
    <dbReference type="NCBI Taxonomy" id="1220523"/>
    <lineage>
        <taxon>Eukaryota</taxon>
        <taxon>Metazoa</taxon>
        <taxon>Chordata</taxon>
        <taxon>Craniata</taxon>
        <taxon>Vertebrata</taxon>
        <taxon>Euteleostomi</taxon>
        <taxon>Archelosauria</taxon>
        <taxon>Archosauria</taxon>
        <taxon>Dinosauria</taxon>
        <taxon>Saurischia</taxon>
        <taxon>Theropoda</taxon>
        <taxon>Coelurosauria</taxon>
        <taxon>Aves</taxon>
        <taxon>Neognathae</taxon>
        <taxon>Neoaves</taxon>
        <taxon>Telluraves</taxon>
        <taxon>Australaves</taxon>
        <taxon>Passeriformes</taxon>
        <taxon>Sylvioidea</taxon>
        <taxon>Zosteropidae</taxon>
        <taxon>Zosterops</taxon>
    </lineage>
</organism>
<dbReference type="Proteomes" id="UP000694401">
    <property type="component" value="Unassembled WGS sequence"/>
</dbReference>
<sequence length="155" mass="16415">MSHGQALFLDSSPTPASSLPQHWGKKQLERSHCLMTSPSADRDLLMCCASRSRLPSAPDRPTRSEPARSTRFSFPEDTQPNPRAGISAQPCTAPGCHSPGASVRVCCVTPTCGAEPRAAVEAADVTPSPPKTALQFTAPLLPPSCARHPHLPIPC</sequence>
<evidence type="ECO:0000313" key="3">
    <source>
        <dbReference type="Proteomes" id="UP000694401"/>
    </source>
</evidence>
<feature type="compositionally biased region" description="Polar residues" evidence="1">
    <location>
        <begin position="70"/>
        <end position="81"/>
    </location>
</feature>
<feature type="region of interest" description="Disordered" evidence="1">
    <location>
        <begin position="1"/>
        <end position="25"/>
    </location>
</feature>
<protein>
    <submittedName>
        <fullName evidence="2">Uncharacterized protein</fullName>
    </submittedName>
</protein>
<proteinExistence type="predicted"/>
<reference evidence="2" key="1">
    <citation type="submission" date="2025-08" db="UniProtKB">
        <authorList>
            <consortium name="Ensembl"/>
        </authorList>
    </citation>
    <scope>IDENTIFICATION</scope>
</reference>
<evidence type="ECO:0000313" key="2">
    <source>
        <dbReference type="Ensembl" id="ENSZLMP00000000926.1"/>
    </source>
</evidence>
<reference evidence="2" key="2">
    <citation type="submission" date="2025-09" db="UniProtKB">
        <authorList>
            <consortium name="Ensembl"/>
        </authorList>
    </citation>
    <scope>IDENTIFICATION</scope>
</reference>